<evidence type="ECO:0000256" key="3">
    <source>
        <dbReference type="ARBA" id="ARBA00009181"/>
    </source>
</evidence>
<evidence type="ECO:0000256" key="5">
    <source>
        <dbReference type="ARBA" id="ARBA00022490"/>
    </source>
</evidence>
<protein>
    <submittedName>
        <fullName evidence="9">Programmed cell death protein 10-like</fullName>
    </submittedName>
</protein>
<proteinExistence type="inferred from homology"/>
<dbReference type="OrthoDB" id="6017654at2759"/>
<dbReference type="AlphaFoldDB" id="A0A6P8IPP4"/>
<dbReference type="GO" id="GO:0090443">
    <property type="term" value="C:FAR/SIN/STRIPAK complex"/>
    <property type="evidence" value="ECO:0007669"/>
    <property type="project" value="TreeGrafter"/>
</dbReference>
<dbReference type="InterPro" id="IPR009652">
    <property type="entry name" value="PDCD10"/>
</dbReference>
<dbReference type="KEGG" id="aten:116303032"/>
<gene>
    <name evidence="9" type="primary">LOC116303032</name>
</gene>
<sequence>MASEAVEGTIIPNLALSVVIRPVIDEMLAEYQDAEAIQKIRKAFQKAEMENPGITQEIVSGILTKESLKVNMNETLLSCAAYESDEYMTTRQEKEFVKLTKQAKALKTILSKIPAEIYDRSKFLQTIKDIASAIKDLLDAVNEVLKNCQNVGKMPQYKKVLEHNKKEFVKYSKSFSDTLKQYFKDAKADAVYVSANRLINQTNNILYTFKLAGGG</sequence>
<dbReference type="SUPFAM" id="SSF47661">
    <property type="entry name" value="t-snare proteins"/>
    <property type="match status" value="1"/>
</dbReference>
<reference evidence="9" key="1">
    <citation type="submission" date="2025-08" db="UniProtKB">
        <authorList>
            <consortium name="RefSeq"/>
        </authorList>
    </citation>
    <scope>IDENTIFICATION</scope>
    <source>
        <tissue evidence="9">Tentacle</tissue>
    </source>
</reference>
<evidence type="ECO:0000313" key="8">
    <source>
        <dbReference type="Proteomes" id="UP000515163"/>
    </source>
</evidence>
<evidence type="ECO:0000256" key="6">
    <source>
        <dbReference type="ARBA" id="ARBA00023136"/>
    </source>
</evidence>
<dbReference type="RefSeq" id="XP_031568333.1">
    <property type="nucleotide sequence ID" value="XM_031712473.1"/>
</dbReference>
<evidence type="ECO:0000256" key="1">
    <source>
        <dbReference type="ARBA" id="ARBA00004202"/>
    </source>
</evidence>
<dbReference type="Pfam" id="PF20929">
    <property type="entry name" value="PDCD10_N"/>
    <property type="match status" value="1"/>
</dbReference>
<dbReference type="Gene3D" id="1.20.120.1950">
    <property type="match status" value="1"/>
</dbReference>
<dbReference type="GO" id="GO:0016192">
    <property type="term" value="P:vesicle-mediated transport"/>
    <property type="evidence" value="ECO:0007669"/>
    <property type="project" value="InterPro"/>
</dbReference>
<name>A0A6P8IPP4_ACTTE</name>
<dbReference type="GeneID" id="116303032"/>
<dbReference type="GO" id="GO:0019901">
    <property type="term" value="F:protein kinase binding"/>
    <property type="evidence" value="ECO:0007669"/>
    <property type="project" value="TreeGrafter"/>
</dbReference>
<dbReference type="FunCoup" id="A0A6P8IPP4">
    <property type="interactions" value="2999"/>
</dbReference>
<dbReference type="PANTHER" id="PTHR13250">
    <property type="entry name" value="TF-1 CELL APOPTOSIS RELATED PROTEIN-15"/>
    <property type="match status" value="1"/>
</dbReference>
<dbReference type="Proteomes" id="UP000515163">
    <property type="component" value="Unplaced"/>
</dbReference>
<accession>A0A6P8IPP4</accession>
<dbReference type="PANTHER" id="PTHR13250:SF1">
    <property type="entry name" value="PROGRAMMED CELL DEATH PROTEIN 10"/>
    <property type="match status" value="1"/>
</dbReference>
<dbReference type="InterPro" id="IPR053750">
    <property type="entry name" value="PDCD10_Homolog"/>
</dbReference>
<evidence type="ECO:0000313" key="9">
    <source>
        <dbReference type="RefSeq" id="XP_031568333.1"/>
    </source>
</evidence>
<keyword evidence="4" id="KW-1003">Cell membrane</keyword>
<dbReference type="GO" id="GO:0005886">
    <property type="term" value="C:plasma membrane"/>
    <property type="evidence" value="ECO:0007669"/>
    <property type="project" value="UniProtKB-SubCell"/>
</dbReference>
<keyword evidence="5" id="KW-0963">Cytoplasm</keyword>
<organism evidence="8 9">
    <name type="scientific">Actinia tenebrosa</name>
    <name type="common">Australian red waratah sea anemone</name>
    <dbReference type="NCBI Taxonomy" id="6105"/>
    <lineage>
        <taxon>Eukaryota</taxon>
        <taxon>Metazoa</taxon>
        <taxon>Cnidaria</taxon>
        <taxon>Anthozoa</taxon>
        <taxon>Hexacorallia</taxon>
        <taxon>Actiniaria</taxon>
        <taxon>Actiniidae</taxon>
        <taxon>Actinia</taxon>
    </lineage>
</organism>
<evidence type="ECO:0000259" key="7">
    <source>
        <dbReference type="Pfam" id="PF20929"/>
    </source>
</evidence>
<dbReference type="GO" id="GO:0005737">
    <property type="term" value="C:cytoplasm"/>
    <property type="evidence" value="ECO:0007669"/>
    <property type="project" value="UniProtKB-SubCell"/>
</dbReference>
<comment type="similarity">
    <text evidence="3">Belongs to the PDCD10 family.</text>
</comment>
<dbReference type="GO" id="GO:1903358">
    <property type="term" value="P:regulation of Golgi organization"/>
    <property type="evidence" value="ECO:0007669"/>
    <property type="project" value="TreeGrafter"/>
</dbReference>
<keyword evidence="6" id="KW-0472">Membrane</keyword>
<dbReference type="Pfam" id="PF06840">
    <property type="entry name" value="PDC10_C"/>
    <property type="match status" value="1"/>
</dbReference>
<keyword evidence="8" id="KW-1185">Reference proteome</keyword>
<feature type="domain" description="Programmed cell death protein 10 dimerisation" evidence="7">
    <location>
        <begin position="9"/>
        <end position="68"/>
    </location>
</feature>
<dbReference type="InterPro" id="IPR010989">
    <property type="entry name" value="SNARE"/>
</dbReference>
<comment type="subcellular location">
    <subcellularLocation>
        <location evidence="1">Cell membrane</location>
        <topology evidence="1">Peripheral membrane protein</topology>
    </subcellularLocation>
    <subcellularLocation>
        <location evidence="2">Cytoplasm</location>
    </subcellularLocation>
</comment>
<evidence type="ECO:0000256" key="4">
    <source>
        <dbReference type="ARBA" id="ARBA00022475"/>
    </source>
</evidence>
<evidence type="ECO:0000256" key="2">
    <source>
        <dbReference type="ARBA" id="ARBA00004496"/>
    </source>
</evidence>
<dbReference type="InParanoid" id="A0A6P8IPP4"/>
<dbReference type="InterPro" id="IPR048288">
    <property type="entry name" value="PDCD10_N"/>
</dbReference>